<organism evidence="2 3">
    <name type="scientific">Acrocarpospora pleiomorpha</name>
    <dbReference type="NCBI Taxonomy" id="90975"/>
    <lineage>
        <taxon>Bacteria</taxon>
        <taxon>Bacillati</taxon>
        <taxon>Actinomycetota</taxon>
        <taxon>Actinomycetes</taxon>
        <taxon>Streptosporangiales</taxon>
        <taxon>Streptosporangiaceae</taxon>
        <taxon>Acrocarpospora</taxon>
    </lineage>
</organism>
<name>A0A5M3XZJ4_9ACTN</name>
<feature type="transmembrane region" description="Helical" evidence="1">
    <location>
        <begin position="73"/>
        <end position="96"/>
    </location>
</feature>
<dbReference type="RefSeq" id="WP_218038722.1">
    <property type="nucleotide sequence ID" value="NZ_BAAAHM010000034.1"/>
</dbReference>
<evidence type="ECO:0000313" key="3">
    <source>
        <dbReference type="Proteomes" id="UP000377595"/>
    </source>
</evidence>
<gene>
    <name evidence="2" type="ORF">Aple_078700</name>
</gene>
<keyword evidence="1" id="KW-0812">Transmembrane</keyword>
<dbReference type="Proteomes" id="UP000377595">
    <property type="component" value="Unassembled WGS sequence"/>
</dbReference>
<keyword evidence="1" id="KW-1133">Transmembrane helix</keyword>
<feature type="transmembrane region" description="Helical" evidence="1">
    <location>
        <begin position="27"/>
        <end position="53"/>
    </location>
</feature>
<accession>A0A5M3XZJ4</accession>
<comment type="caution">
    <text evidence="2">The sequence shown here is derived from an EMBL/GenBank/DDBJ whole genome shotgun (WGS) entry which is preliminary data.</text>
</comment>
<reference evidence="2 3" key="1">
    <citation type="submission" date="2019-10" db="EMBL/GenBank/DDBJ databases">
        <title>Whole genome shotgun sequence of Acrocarpospora pleiomorpha NBRC 16267.</title>
        <authorList>
            <person name="Ichikawa N."/>
            <person name="Kimura A."/>
            <person name="Kitahashi Y."/>
            <person name="Komaki H."/>
            <person name="Oguchi A."/>
        </authorList>
    </citation>
    <scope>NUCLEOTIDE SEQUENCE [LARGE SCALE GENOMIC DNA]</scope>
    <source>
        <strain evidence="2 3">NBRC 16267</strain>
    </source>
</reference>
<proteinExistence type="predicted"/>
<protein>
    <recommendedName>
        <fullName evidence="4">Integral membrane protein</fullName>
    </recommendedName>
</protein>
<evidence type="ECO:0000313" key="2">
    <source>
        <dbReference type="EMBL" id="GES24971.1"/>
    </source>
</evidence>
<feature type="transmembrane region" description="Helical" evidence="1">
    <location>
        <begin position="108"/>
        <end position="126"/>
    </location>
</feature>
<keyword evidence="3" id="KW-1185">Reference proteome</keyword>
<dbReference type="AlphaFoldDB" id="A0A5M3XZJ4"/>
<keyword evidence="1" id="KW-0472">Membrane</keyword>
<sequence>MPLSAIRDVVKGAAMTNATKPYSWSAWLAPVSVNVVLGSVGVIPLAFVWMFLAQYPLAALGLTERDPTDNDGILPWLVLLGAVGLFFILWTVINKVTRRVTRLPNRSYWWVSVIISLTPFVFFAVFPDAWTALG</sequence>
<evidence type="ECO:0000256" key="1">
    <source>
        <dbReference type="SAM" id="Phobius"/>
    </source>
</evidence>
<evidence type="ECO:0008006" key="4">
    <source>
        <dbReference type="Google" id="ProtNLM"/>
    </source>
</evidence>
<dbReference type="EMBL" id="BLAF01000059">
    <property type="protein sequence ID" value="GES24971.1"/>
    <property type="molecule type" value="Genomic_DNA"/>
</dbReference>